<protein>
    <submittedName>
        <fullName evidence="1">Uncharacterized protein</fullName>
    </submittedName>
</protein>
<reference evidence="1" key="1">
    <citation type="submission" date="2022-12" db="EMBL/GenBank/DDBJ databases">
        <authorList>
            <person name="Petersen C."/>
        </authorList>
    </citation>
    <scope>NUCLEOTIDE SEQUENCE</scope>
    <source>
        <strain evidence="1">IBT 17660</strain>
    </source>
</reference>
<sequence>MQTIIQRCTSIVELELDLKEFVRPDHLEYIQARREALSSLLGSIPKSLRVLLCQGHDDAPWKPAMSPLDVIPSGVDSVSFNLGDLSLHLQQLKSVNTTIAYDFLCPLDEKGQPKPGSLQLNWPYLEVLELEGIPPWLPSGEPTYHNTPEDQSEIDEIENSEDVICDVEAGWGWPELPLGIDHHFLASDKVLF</sequence>
<evidence type="ECO:0000313" key="2">
    <source>
        <dbReference type="Proteomes" id="UP001147760"/>
    </source>
</evidence>
<comment type="caution">
    <text evidence="1">The sequence shown here is derived from an EMBL/GenBank/DDBJ whole genome shotgun (WGS) entry which is preliminary data.</text>
</comment>
<dbReference type="AlphaFoldDB" id="A0A9W9WS85"/>
<name>A0A9W9WS85_9EURO</name>
<accession>A0A9W9WS85</accession>
<dbReference type="EMBL" id="JAPWDO010000004">
    <property type="protein sequence ID" value="KAJ5472710.1"/>
    <property type="molecule type" value="Genomic_DNA"/>
</dbReference>
<organism evidence="1 2">
    <name type="scientific">Penicillium desertorum</name>
    <dbReference type="NCBI Taxonomy" id="1303715"/>
    <lineage>
        <taxon>Eukaryota</taxon>
        <taxon>Fungi</taxon>
        <taxon>Dikarya</taxon>
        <taxon>Ascomycota</taxon>
        <taxon>Pezizomycotina</taxon>
        <taxon>Eurotiomycetes</taxon>
        <taxon>Eurotiomycetidae</taxon>
        <taxon>Eurotiales</taxon>
        <taxon>Aspergillaceae</taxon>
        <taxon>Penicillium</taxon>
    </lineage>
</organism>
<dbReference type="Proteomes" id="UP001147760">
    <property type="component" value="Unassembled WGS sequence"/>
</dbReference>
<proteinExistence type="predicted"/>
<reference evidence="1" key="2">
    <citation type="journal article" date="2023" name="IMA Fungus">
        <title>Comparative genomic study of the Penicillium genus elucidates a diverse pangenome and 15 lateral gene transfer events.</title>
        <authorList>
            <person name="Petersen C."/>
            <person name="Sorensen T."/>
            <person name="Nielsen M.R."/>
            <person name="Sondergaard T.E."/>
            <person name="Sorensen J.L."/>
            <person name="Fitzpatrick D.A."/>
            <person name="Frisvad J.C."/>
            <person name="Nielsen K.L."/>
        </authorList>
    </citation>
    <scope>NUCLEOTIDE SEQUENCE</scope>
    <source>
        <strain evidence="1">IBT 17660</strain>
    </source>
</reference>
<keyword evidence="2" id="KW-1185">Reference proteome</keyword>
<gene>
    <name evidence="1" type="ORF">N7530_006711</name>
</gene>
<evidence type="ECO:0000313" key="1">
    <source>
        <dbReference type="EMBL" id="KAJ5472710.1"/>
    </source>
</evidence>
<dbReference type="OrthoDB" id="4802432at2759"/>